<feature type="transmembrane region" description="Helical" evidence="1">
    <location>
        <begin position="16"/>
        <end position="38"/>
    </location>
</feature>
<dbReference type="Proteomes" id="UP000186808">
    <property type="component" value="Unassembled WGS sequence"/>
</dbReference>
<protein>
    <submittedName>
        <fullName evidence="3">Uncharacterized protein</fullName>
    </submittedName>
</protein>
<name>A0A377GI82_9GAMM</name>
<keyword evidence="4" id="KW-1185">Reference proteome</keyword>
<sequence>MKKHPWFHILYSFRHLIAISCTIVGFFIIQYVALLLYIKPYQPLNILKLCQMLWHSNNLFLQMILIFNIFIKPLFVYFLVIFLFYYFKNKHL</sequence>
<dbReference type="EMBL" id="UGGV01000001">
    <property type="protein sequence ID" value="STO24314.1"/>
    <property type="molecule type" value="Genomic_DNA"/>
</dbReference>
<evidence type="ECO:0000313" key="5">
    <source>
        <dbReference type="Proteomes" id="UP000254374"/>
    </source>
</evidence>
<dbReference type="AlphaFoldDB" id="A0A377GI82"/>
<keyword evidence="1" id="KW-0472">Membrane</keyword>
<keyword evidence="1" id="KW-0812">Transmembrane</keyword>
<dbReference type="EMBL" id="FTNL01000026">
    <property type="protein sequence ID" value="SIR81170.1"/>
    <property type="molecule type" value="Genomic_DNA"/>
</dbReference>
<dbReference type="OrthoDB" id="5653781at2"/>
<keyword evidence="1" id="KW-1133">Transmembrane helix</keyword>
<evidence type="ECO:0000313" key="3">
    <source>
        <dbReference type="EMBL" id="STO24314.1"/>
    </source>
</evidence>
<feature type="transmembrane region" description="Helical" evidence="1">
    <location>
        <begin position="59"/>
        <end position="87"/>
    </location>
</feature>
<reference evidence="3 5" key="2">
    <citation type="submission" date="2018-06" db="EMBL/GenBank/DDBJ databases">
        <authorList>
            <consortium name="Pathogen Informatics"/>
            <person name="Doyle S."/>
        </authorList>
    </citation>
    <scope>NUCLEOTIDE SEQUENCE [LARGE SCALE GENOMIC DNA]</scope>
    <source>
        <strain evidence="3 5">NCTC11401</strain>
    </source>
</reference>
<proteinExistence type="predicted"/>
<accession>A0A377GI82</accession>
<evidence type="ECO:0000256" key="1">
    <source>
        <dbReference type="SAM" id="Phobius"/>
    </source>
</evidence>
<reference evidence="2 4" key="1">
    <citation type="submission" date="2017-01" db="EMBL/GenBank/DDBJ databases">
        <authorList>
            <person name="Varghese N."/>
            <person name="Submissions S."/>
        </authorList>
    </citation>
    <scope>NUCLEOTIDE SEQUENCE [LARGE SCALE GENOMIC DNA]</scope>
    <source>
        <strain evidence="2 4">ATCC 33342</strain>
    </source>
</reference>
<evidence type="ECO:0000313" key="4">
    <source>
        <dbReference type="Proteomes" id="UP000186808"/>
    </source>
</evidence>
<evidence type="ECO:0000313" key="2">
    <source>
        <dbReference type="EMBL" id="SIR81170.1"/>
    </source>
</evidence>
<gene>
    <name evidence="3" type="ORF">NCTC11401_01126</name>
    <name evidence="2" type="ORF">SAMN05421777_12617</name>
</gene>
<dbReference type="Proteomes" id="UP000254374">
    <property type="component" value="Unassembled WGS sequence"/>
</dbReference>
<organism evidence="3 5">
    <name type="scientific">Fluoribacter gormanii</name>
    <dbReference type="NCBI Taxonomy" id="464"/>
    <lineage>
        <taxon>Bacteria</taxon>
        <taxon>Pseudomonadati</taxon>
        <taxon>Pseudomonadota</taxon>
        <taxon>Gammaproteobacteria</taxon>
        <taxon>Legionellales</taxon>
        <taxon>Legionellaceae</taxon>
        <taxon>Fluoribacter</taxon>
    </lineage>
</organism>